<reference evidence="2" key="1">
    <citation type="submission" date="2020-05" db="EMBL/GenBank/DDBJ databases">
        <title>WGS assembly of Panicum virgatum.</title>
        <authorList>
            <person name="Lovell J.T."/>
            <person name="Jenkins J."/>
            <person name="Shu S."/>
            <person name="Juenger T.E."/>
            <person name="Schmutz J."/>
        </authorList>
    </citation>
    <scope>NUCLEOTIDE SEQUENCE</scope>
    <source>
        <strain evidence="2">AP13</strain>
    </source>
</reference>
<feature type="domain" description="Disease resistance protein At4g27190-like leucine-rich repeats" evidence="1">
    <location>
        <begin position="890"/>
        <end position="1001"/>
    </location>
</feature>
<dbReference type="EMBL" id="CM029047">
    <property type="protein sequence ID" value="KAG2581590.1"/>
    <property type="molecule type" value="Genomic_DNA"/>
</dbReference>
<evidence type="ECO:0000313" key="3">
    <source>
        <dbReference type="Proteomes" id="UP000823388"/>
    </source>
</evidence>
<protein>
    <recommendedName>
        <fullName evidence="1">Disease resistance protein At4g27190-like leucine-rich repeats domain-containing protein</fullName>
    </recommendedName>
</protein>
<dbReference type="Gene3D" id="3.80.10.10">
    <property type="entry name" value="Ribonuclease Inhibitor"/>
    <property type="match status" value="2"/>
</dbReference>
<dbReference type="Pfam" id="PF23247">
    <property type="entry name" value="LRR_RPS2"/>
    <property type="match status" value="1"/>
</dbReference>
<comment type="caution">
    <text evidence="2">The sequence shown here is derived from an EMBL/GenBank/DDBJ whole genome shotgun (WGS) entry which is preliminary data.</text>
</comment>
<dbReference type="AlphaFoldDB" id="A0A8T0R8S2"/>
<organism evidence="2 3">
    <name type="scientific">Panicum virgatum</name>
    <name type="common">Blackwell switchgrass</name>
    <dbReference type="NCBI Taxonomy" id="38727"/>
    <lineage>
        <taxon>Eukaryota</taxon>
        <taxon>Viridiplantae</taxon>
        <taxon>Streptophyta</taxon>
        <taxon>Embryophyta</taxon>
        <taxon>Tracheophyta</taxon>
        <taxon>Spermatophyta</taxon>
        <taxon>Magnoliopsida</taxon>
        <taxon>Liliopsida</taxon>
        <taxon>Poales</taxon>
        <taxon>Poaceae</taxon>
        <taxon>PACMAD clade</taxon>
        <taxon>Panicoideae</taxon>
        <taxon>Panicodae</taxon>
        <taxon>Paniceae</taxon>
        <taxon>Panicinae</taxon>
        <taxon>Panicum</taxon>
        <taxon>Panicum sect. Hiantes</taxon>
    </lineage>
</organism>
<dbReference type="PANTHER" id="PTHR33463:SF209">
    <property type="entry name" value="DISEASE RESISTANCE PROTEIN RPS2-LIKE"/>
    <property type="match status" value="1"/>
</dbReference>
<dbReference type="SUPFAM" id="SSF52058">
    <property type="entry name" value="L domain-like"/>
    <property type="match status" value="1"/>
</dbReference>
<evidence type="ECO:0000313" key="2">
    <source>
        <dbReference type="EMBL" id="KAG2581590.1"/>
    </source>
</evidence>
<gene>
    <name evidence="2" type="ORF">PVAP13_6KG059000</name>
</gene>
<dbReference type="InterPro" id="IPR050905">
    <property type="entry name" value="Plant_NBS-LRR"/>
</dbReference>
<dbReference type="Proteomes" id="UP000823388">
    <property type="component" value="Chromosome 6K"/>
</dbReference>
<dbReference type="PANTHER" id="PTHR33463">
    <property type="entry name" value="NB-ARC DOMAIN-CONTAINING PROTEIN-RELATED"/>
    <property type="match status" value="1"/>
</dbReference>
<dbReference type="InterPro" id="IPR057135">
    <property type="entry name" value="At4g27190-like_LRR"/>
</dbReference>
<keyword evidence="3" id="KW-1185">Reference proteome</keyword>
<dbReference type="InterPro" id="IPR032675">
    <property type="entry name" value="LRR_dom_sf"/>
</dbReference>
<evidence type="ECO:0000259" key="1">
    <source>
        <dbReference type="Pfam" id="PF23247"/>
    </source>
</evidence>
<accession>A0A8T0R8S2</accession>
<name>A0A8T0R8S2_PANVG</name>
<proteinExistence type="predicted"/>
<sequence length="1055" mass="119208">MQLSYTEKFIMVAPVAIKATNIETAVHQIVSEHLEDSRNSAPNDIYFDGWGYGLGASAVLRAIAEHPPPSLWEKFDKIIHIDCTRWKSRRALQRAIADELKLTQQVAADFDRQDEEDDFSGLDQGSRAEIPDVARLIARSLAQYRCLVIFHNGSGGMVDLASCGIPPPQLFSAKVLWCFSGRIRANIQLFQDQNSSHCSFLHAYSEFLGKSNAILAVEAREMALYTHKLGLDVTPEMFTECFLYYLSLNSRGGEVIDYNWETLASCYWVCDGITGGGQDNKDNQAWELALAVQQHIRLEDYSSNAVKHIGSRLDISTKHWVCITHSCFEEVPPGTTSLFFAPRTGTGSGYVPFPNERFHQADQLRVLKLCRCTFNFSSPPFHCCSSLRFLGLDNCLDEQRQLEEDQETAGEQAVETFQRLWVLDVCHTDWELDFPHGTDDEQVATDIREVHINKGRIWRTNLAWRRLPNLRKLRVVKATRYWRETDRKAQDEIMDMVKMELLDLSGNKTMQVLPSLSGATGLKTLVLDGCVGLEHVGPQGLPPSLESFCFDAGDDEDARISRISLAGCSRLADFRLSGSLPKLEELDLSQTAVKMLDLRNVTDVDQSLQRVCLVGCEHLRSISWPQTRMLQLRLLHVDTRSSGQEVARKPSSPGDSLMVFQQDRGELHAFVAVADVRFLQSLEFLWTKTTQLIKMDLCLSSTSISNDDGRSWCHEKMGCTYSSSSTGQLLLAAGLPLPYHDVSLVQAATKLDGSSSSSSSAMQFQPLDLHMEIGDGISDMTNVATTTEGQRSIATVMKMVESLHVHDSSSITTVVPEYIFLTSQSYMGNLNRLKWCRVERCPKLDTVFVISEDAHCFYELETFWAAHLLMARSIWTGGGTRFGLAAYRYGSFRKLRVIHIHSCPRLTFVLPLSSNKQFLSNVLETVHVFCCGDLRQIFPVDQEFQEQIAASRETKGMLRFRNLKHLYLHHLSNLELICGAKMYAPNLETVYIRGCWGLRRLPAIAAGRRVAVDCEKDWWDKLEWDGMESGHHPSLFQPRHSKYNKKRHLRGTVLR</sequence>